<dbReference type="InterPro" id="IPR036047">
    <property type="entry name" value="F-box-like_dom_sf"/>
</dbReference>
<organism evidence="2 3">
    <name type="scientific">Schizophyllum amplum</name>
    <dbReference type="NCBI Taxonomy" id="97359"/>
    <lineage>
        <taxon>Eukaryota</taxon>
        <taxon>Fungi</taxon>
        <taxon>Dikarya</taxon>
        <taxon>Basidiomycota</taxon>
        <taxon>Agaricomycotina</taxon>
        <taxon>Agaricomycetes</taxon>
        <taxon>Agaricomycetidae</taxon>
        <taxon>Agaricales</taxon>
        <taxon>Schizophyllaceae</taxon>
        <taxon>Schizophyllum</taxon>
    </lineage>
</organism>
<evidence type="ECO:0000259" key="1">
    <source>
        <dbReference type="Pfam" id="PF12937"/>
    </source>
</evidence>
<protein>
    <recommendedName>
        <fullName evidence="1">F-box domain-containing protein</fullName>
    </recommendedName>
</protein>
<name>A0A550BTX7_9AGAR</name>
<gene>
    <name evidence="2" type="ORF">BD626DRAFT_353864</name>
</gene>
<evidence type="ECO:0000313" key="3">
    <source>
        <dbReference type="Proteomes" id="UP000320762"/>
    </source>
</evidence>
<dbReference type="Gene3D" id="1.20.1280.50">
    <property type="match status" value="1"/>
</dbReference>
<dbReference type="STRING" id="97359.A0A550BTX7"/>
<dbReference type="InterPro" id="IPR001810">
    <property type="entry name" value="F-box_dom"/>
</dbReference>
<feature type="non-terminal residue" evidence="2">
    <location>
        <position position="1"/>
    </location>
</feature>
<reference evidence="2 3" key="1">
    <citation type="journal article" date="2019" name="New Phytol.">
        <title>Comparative genomics reveals unique wood-decay strategies and fruiting body development in the Schizophyllaceae.</title>
        <authorList>
            <person name="Almasi E."/>
            <person name="Sahu N."/>
            <person name="Krizsan K."/>
            <person name="Balint B."/>
            <person name="Kovacs G.M."/>
            <person name="Kiss B."/>
            <person name="Cseklye J."/>
            <person name="Drula E."/>
            <person name="Henrissat B."/>
            <person name="Nagy I."/>
            <person name="Chovatia M."/>
            <person name="Adam C."/>
            <person name="LaButti K."/>
            <person name="Lipzen A."/>
            <person name="Riley R."/>
            <person name="Grigoriev I.V."/>
            <person name="Nagy L.G."/>
        </authorList>
    </citation>
    <scope>NUCLEOTIDE SEQUENCE [LARGE SCALE GENOMIC DNA]</scope>
    <source>
        <strain evidence="2 3">NL-1724</strain>
    </source>
</reference>
<accession>A0A550BTX7</accession>
<dbReference type="Pfam" id="PF12937">
    <property type="entry name" value="F-box-like"/>
    <property type="match status" value="1"/>
</dbReference>
<comment type="caution">
    <text evidence="2">The sequence shown here is derived from an EMBL/GenBank/DDBJ whole genome shotgun (WGS) entry which is preliminary data.</text>
</comment>
<sequence length="135" mass="15343">KNVLSEVNDARNKQSPINRLPPSLLLRIFNVLRPTYSDYRPRRPGMYLKQWIVVSLVCRYWRDACLASPSLWATVDLCSAPFAAAQQFVERSADAPLQLFYSADQPAFTDDDKAILDAIVTHHSGRVEQLHIVTD</sequence>
<dbReference type="EMBL" id="VDMD01000083">
    <property type="protein sequence ID" value="TRM55999.1"/>
    <property type="molecule type" value="Genomic_DNA"/>
</dbReference>
<dbReference type="OrthoDB" id="3365698at2759"/>
<feature type="domain" description="F-box" evidence="1">
    <location>
        <begin position="17"/>
        <end position="77"/>
    </location>
</feature>
<dbReference type="AlphaFoldDB" id="A0A550BTX7"/>
<feature type="non-terminal residue" evidence="2">
    <location>
        <position position="135"/>
    </location>
</feature>
<proteinExistence type="predicted"/>
<evidence type="ECO:0000313" key="2">
    <source>
        <dbReference type="EMBL" id="TRM55999.1"/>
    </source>
</evidence>
<dbReference type="Proteomes" id="UP000320762">
    <property type="component" value="Unassembled WGS sequence"/>
</dbReference>
<dbReference type="SUPFAM" id="SSF81383">
    <property type="entry name" value="F-box domain"/>
    <property type="match status" value="1"/>
</dbReference>
<keyword evidence="3" id="KW-1185">Reference proteome</keyword>